<proteinExistence type="predicted"/>
<protein>
    <submittedName>
        <fullName evidence="9">Radical SAM domain protein</fullName>
    </submittedName>
</protein>
<evidence type="ECO:0000256" key="3">
    <source>
        <dbReference type="ARBA" id="ARBA00022691"/>
    </source>
</evidence>
<dbReference type="STRING" id="573413.Spirs_0301"/>
<dbReference type="KEGG" id="ssm:Spirs_0301"/>
<dbReference type="InterPro" id="IPR034466">
    <property type="entry name" value="Methyltransferase_Class_B"/>
</dbReference>
<dbReference type="PROSITE" id="PS51332">
    <property type="entry name" value="B12_BINDING"/>
    <property type="match status" value="1"/>
</dbReference>
<accession>E1RAG6</accession>
<dbReference type="SUPFAM" id="SSF102114">
    <property type="entry name" value="Radical SAM enzymes"/>
    <property type="match status" value="1"/>
</dbReference>
<evidence type="ECO:0000313" key="10">
    <source>
        <dbReference type="Proteomes" id="UP000002318"/>
    </source>
</evidence>
<evidence type="ECO:0000256" key="5">
    <source>
        <dbReference type="ARBA" id="ARBA00023004"/>
    </source>
</evidence>
<dbReference type="PANTHER" id="PTHR43409:SF16">
    <property type="entry name" value="SLR0320 PROTEIN"/>
    <property type="match status" value="1"/>
</dbReference>
<dbReference type="InterPro" id="IPR036724">
    <property type="entry name" value="Cobalamin-bd_sf"/>
</dbReference>
<dbReference type="Pfam" id="PF04055">
    <property type="entry name" value="Radical_SAM"/>
    <property type="match status" value="1"/>
</dbReference>
<evidence type="ECO:0000256" key="6">
    <source>
        <dbReference type="ARBA" id="ARBA00023014"/>
    </source>
</evidence>
<dbReference type="GO" id="GO:0051539">
    <property type="term" value="F:4 iron, 4 sulfur cluster binding"/>
    <property type="evidence" value="ECO:0007669"/>
    <property type="project" value="UniProtKB-KW"/>
</dbReference>
<organism evidence="9 10">
    <name type="scientific">Sediminispirochaeta smaragdinae (strain DSM 11293 / JCM 15392 / SEBR 4228)</name>
    <name type="common">Spirochaeta smaragdinae</name>
    <dbReference type="NCBI Taxonomy" id="573413"/>
    <lineage>
        <taxon>Bacteria</taxon>
        <taxon>Pseudomonadati</taxon>
        <taxon>Spirochaetota</taxon>
        <taxon>Spirochaetia</taxon>
        <taxon>Spirochaetales</taxon>
        <taxon>Spirochaetaceae</taxon>
        <taxon>Sediminispirochaeta</taxon>
    </lineage>
</organism>
<evidence type="ECO:0000313" key="9">
    <source>
        <dbReference type="EMBL" id="ADK79457.1"/>
    </source>
</evidence>
<name>E1RAG6_SEDSS</name>
<dbReference type="GO" id="GO:0031419">
    <property type="term" value="F:cobalamin binding"/>
    <property type="evidence" value="ECO:0007669"/>
    <property type="project" value="InterPro"/>
</dbReference>
<dbReference type="SMART" id="SM00729">
    <property type="entry name" value="Elp3"/>
    <property type="match status" value="1"/>
</dbReference>
<dbReference type="InterPro" id="IPR000385">
    <property type="entry name" value="MoaA_NifB_PqqE_Fe-S-bd_CS"/>
</dbReference>
<keyword evidence="6" id="KW-0411">Iron-sulfur</keyword>
<dbReference type="GO" id="GO:0046872">
    <property type="term" value="F:metal ion binding"/>
    <property type="evidence" value="ECO:0007669"/>
    <property type="project" value="UniProtKB-KW"/>
</dbReference>
<dbReference type="Pfam" id="PF02310">
    <property type="entry name" value="B12-binding"/>
    <property type="match status" value="1"/>
</dbReference>
<dbReference type="SFLD" id="SFLDG01123">
    <property type="entry name" value="methyltransferase_(Class_B)"/>
    <property type="match status" value="1"/>
</dbReference>
<dbReference type="eggNOG" id="COG1032">
    <property type="taxonomic scope" value="Bacteria"/>
</dbReference>
<keyword evidence="3" id="KW-0949">S-adenosyl-L-methionine</keyword>
<dbReference type="InterPro" id="IPR058240">
    <property type="entry name" value="rSAM_sf"/>
</dbReference>
<dbReference type="Gene3D" id="3.80.30.20">
    <property type="entry name" value="tm_1862 like domain"/>
    <property type="match status" value="1"/>
</dbReference>
<dbReference type="EMBL" id="CP002116">
    <property type="protein sequence ID" value="ADK79457.1"/>
    <property type="molecule type" value="Genomic_DNA"/>
</dbReference>
<dbReference type="InterPro" id="IPR006638">
    <property type="entry name" value="Elp3/MiaA/NifB-like_rSAM"/>
</dbReference>
<dbReference type="GO" id="GO:0003824">
    <property type="term" value="F:catalytic activity"/>
    <property type="evidence" value="ECO:0007669"/>
    <property type="project" value="InterPro"/>
</dbReference>
<gene>
    <name evidence="9" type="ordered locus">Spirs_0301</name>
</gene>
<dbReference type="Proteomes" id="UP000002318">
    <property type="component" value="Chromosome"/>
</dbReference>
<keyword evidence="2" id="KW-0004">4Fe-4S</keyword>
<reference evidence="10" key="1">
    <citation type="journal article" date="2010" name="Stand. Genomic Sci.">
        <title>Complete genome sequence of Spirochaeta smaragdinae type strain (SEBR 4228).</title>
        <authorList>
            <person name="Mavromatis K."/>
            <person name="Yasawong M."/>
            <person name="Chertkov O."/>
            <person name="Lapidus A."/>
            <person name="Lucas S."/>
            <person name="Nolan M."/>
            <person name="Del Rio T.G."/>
            <person name="Tice H."/>
            <person name="Cheng J.F."/>
            <person name="Pitluck S."/>
            <person name="Liolios K."/>
            <person name="Ivanova N."/>
            <person name="Tapia R."/>
            <person name="Han C."/>
            <person name="Bruce D."/>
            <person name="Goodwin L."/>
            <person name="Pati A."/>
            <person name="Chen A."/>
            <person name="Palaniappan K."/>
            <person name="Land M."/>
            <person name="Hauser L."/>
            <person name="Chang Y.J."/>
            <person name="Jeffries C.D."/>
            <person name="Detter J.C."/>
            <person name="Rohde M."/>
            <person name="Brambilla E."/>
            <person name="Spring S."/>
            <person name="Goker M."/>
            <person name="Sikorski J."/>
            <person name="Woyke T."/>
            <person name="Bristow J."/>
            <person name="Eisen J.A."/>
            <person name="Markowitz V."/>
            <person name="Hugenholtz P."/>
            <person name="Klenk H.P."/>
            <person name="Kyrpides N.C."/>
        </authorList>
    </citation>
    <scope>NUCLEOTIDE SEQUENCE [LARGE SCALE GENOMIC DNA]</scope>
    <source>
        <strain evidence="10">DSM 11293 / JCM 15392 / SEBR 4228</strain>
    </source>
</reference>
<evidence type="ECO:0000256" key="2">
    <source>
        <dbReference type="ARBA" id="ARBA00022485"/>
    </source>
</evidence>
<evidence type="ECO:0000259" key="7">
    <source>
        <dbReference type="PROSITE" id="PS51332"/>
    </source>
</evidence>
<comment type="cofactor">
    <cofactor evidence="1">
        <name>[4Fe-4S] cluster</name>
        <dbReference type="ChEBI" id="CHEBI:49883"/>
    </cofactor>
</comment>
<dbReference type="PANTHER" id="PTHR43409">
    <property type="entry name" value="ANAEROBIC MAGNESIUM-PROTOPORPHYRIN IX MONOMETHYL ESTER CYCLASE-RELATED"/>
    <property type="match status" value="1"/>
</dbReference>
<dbReference type="InterPro" id="IPR006158">
    <property type="entry name" value="Cobalamin-bd"/>
</dbReference>
<dbReference type="SFLD" id="SFLDS00029">
    <property type="entry name" value="Radical_SAM"/>
    <property type="match status" value="1"/>
</dbReference>
<dbReference type="PROSITE" id="PS01305">
    <property type="entry name" value="MOAA_NIFB_PQQE"/>
    <property type="match status" value="1"/>
</dbReference>
<dbReference type="SUPFAM" id="SSF52242">
    <property type="entry name" value="Cobalamin (vitamin B12)-binding domain"/>
    <property type="match status" value="1"/>
</dbReference>
<evidence type="ECO:0000256" key="4">
    <source>
        <dbReference type="ARBA" id="ARBA00022723"/>
    </source>
</evidence>
<dbReference type="SFLD" id="SFLDG01082">
    <property type="entry name" value="B12-binding_domain_containing"/>
    <property type="match status" value="1"/>
</dbReference>
<dbReference type="PROSITE" id="PS51918">
    <property type="entry name" value="RADICAL_SAM"/>
    <property type="match status" value="1"/>
</dbReference>
<dbReference type="InterPro" id="IPR051198">
    <property type="entry name" value="BchE-like"/>
</dbReference>
<keyword evidence="5" id="KW-0408">Iron</keyword>
<dbReference type="AlphaFoldDB" id="E1RAG6"/>
<feature type="domain" description="B12-binding" evidence="7">
    <location>
        <begin position="1"/>
        <end position="136"/>
    </location>
</feature>
<evidence type="ECO:0000259" key="8">
    <source>
        <dbReference type="PROSITE" id="PS51918"/>
    </source>
</evidence>
<keyword evidence="4" id="KW-0479">Metal-binding</keyword>
<feature type="domain" description="Radical SAM core" evidence="8">
    <location>
        <begin position="160"/>
        <end position="390"/>
    </location>
</feature>
<dbReference type="Gene3D" id="3.40.50.280">
    <property type="entry name" value="Cobalamin-binding domain"/>
    <property type="match status" value="1"/>
</dbReference>
<dbReference type="InterPro" id="IPR023404">
    <property type="entry name" value="rSAM_horseshoe"/>
</dbReference>
<dbReference type="GO" id="GO:0032324">
    <property type="term" value="P:molybdopterin cofactor biosynthetic process"/>
    <property type="evidence" value="ECO:0007669"/>
    <property type="project" value="UniProtKB-ARBA"/>
</dbReference>
<dbReference type="CDD" id="cd01335">
    <property type="entry name" value="Radical_SAM"/>
    <property type="match status" value="1"/>
</dbReference>
<evidence type="ECO:0000256" key="1">
    <source>
        <dbReference type="ARBA" id="ARBA00001966"/>
    </source>
</evidence>
<dbReference type="GO" id="GO:0005829">
    <property type="term" value="C:cytosol"/>
    <property type="evidence" value="ECO:0007669"/>
    <property type="project" value="TreeGrafter"/>
</dbReference>
<sequence>MVSIHIDRGSRAVPLGAASVAALVHARHGDRVKPIILDCFLDQDIAFCVAAIKELRPDILAFSIYLWNRRKSIEIARQIKKELPDLPIFAGGPEVTADWHRLGETYPGCFDLFLPGEGEGSILQGLDMLLAGRPSTSVLFPQSVDLTVLPSPYLDGMLDPAAYTGLLWELSRGCPFRCHFCFESKGSEQVRYFSMERITRELELFARSGVRELFILDPTFNHNRTRAKKLLRLMQEVAPDIHYNIEVRSEFLDQELAELFSCLSCSLQIGLQSADPKVLRNINRSIKQDDFRRKVLFLHEAEVVYGFDLIYGLPGDSLEGFLASIDFAFSMVPNHIDIFPLAVLPGTVLFDNADSFGLVRDSDDPYLVRSSSGFHSEDMAVASRIASAIDLFYNQGNAVPWFDIIIERLGITPSRFFLDFSLWLEGRISDEPDQAMSEVQQIYLLKLFIDRGLQAEGEIVHDIIEIFALWDRIDEAASGNVSELSGFFYFSPSQLFEYLEEGVRDLGELAFFLPRLEKTILVSSSEGVLLFQE</sequence>
<dbReference type="InterPro" id="IPR007197">
    <property type="entry name" value="rSAM"/>
</dbReference>
<dbReference type="HOGENOM" id="CLU_030409_0_0_12"/>
<keyword evidence="10" id="KW-1185">Reference proteome</keyword>